<dbReference type="Pfam" id="PF00561">
    <property type="entry name" value="Abhydrolase_1"/>
    <property type="match status" value="1"/>
</dbReference>
<dbReference type="PANTHER" id="PTHR43798:SF31">
    <property type="entry name" value="AB HYDROLASE SUPERFAMILY PROTEIN YCLE"/>
    <property type="match status" value="1"/>
</dbReference>
<name>A0A1H3A6S7_9RHOB</name>
<dbReference type="SUPFAM" id="SSF53474">
    <property type="entry name" value="alpha/beta-Hydrolases"/>
    <property type="match status" value="1"/>
</dbReference>
<dbReference type="PANTHER" id="PTHR43798">
    <property type="entry name" value="MONOACYLGLYCEROL LIPASE"/>
    <property type="match status" value="1"/>
</dbReference>
<dbReference type="AlphaFoldDB" id="A0A1H3A6S7"/>
<dbReference type="NCBIfam" id="TIGR02427">
    <property type="entry name" value="protocat_pcaD"/>
    <property type="match status" value="1"/>
</dbReference>
<reference evidence="4" key="1">
    <citation type="submission" date="2016-10" db="EMBL/GenBank/DDBJ databases">
        <authorList>
            <person name="Varghese N."/>
            <person name="Submissions S."/>
        </authorList>
    </citation>
    <scope>NUCLEOTIDE SEQUENCE [LARGE SCALE GENOMIC DNA]</scope>
    <source>
        <strain evidence="4">DSM 26922</strain>
    </source>
</reference>
<dbReference type="OrthoDB" id="9793083at2"/>
<dbReference type="PRINTS" id="PR00111">
    <property type="entry name" value="ABHYDROLASE"/>
</dbReference>
<evidence type="ECO:0000256" key="1">
    <source>
        <dbReference type="ARBA" id="ARBA00022801"/>
    </source>
</evidence>
<evidence type="ECO:0000313" key="4">
    <source>
        <dbReference type="Proteomes" id="UP000199441"/>
    </source>
</evidence>
<keyword evidence="4" id="KW-1185">Reference proteome</keyword>
<protein>
    <submittedName>
        <fullName evidence="3">3-oxoadipate enol-lactonase</fullName>
    </submittedName>
</protein>
<dbReference type="GO" id="GO:0047570">
    <property type="term" value="F:3-oxoadipate enol-lactonase activity"/>
    <property type="evidence" value="ECO:0007669"/>
    <property type="project" value="InterPro"/>
</dbReference>
<dbReference type="InterPro" id="IPR029058">
    <property type="entry name" value="AB_hydrolase_fold"/>
</dbReference>
<proteinExistence type="predicted"/>
<dbReference type="GO" id="GO:0042952">
    <property type="term" value="P:beta-ketoadipate pathway"/>
    <property type="evidence" value="ECO:0007669"/>
    <property type="project" value="InterPro"/>
</dbReference>
<organism evidence="3 4">
    <name type="scientific">Litoreibacter albidus</name>
    <dbReference type="NCBI Taxonomy" id="670155"/>
    <lineage>
        <taxon>Bacteria</taxon>
        <taxon>Pseudomonadati</taxon>
        <taxon>Pseudomonadota</taxon>
        <taxon>Alphaproteobacteria</taxon>
        <taxon>Rhodobacterales</taxon>
        <taxon>Roseobacteraceae</taxon>
        <taxon>Litoreibacter</taxon>
    </lineage>
</organism>
<keyword evidence="1" id="KW-0378">Hydrolase</keyword>
<dbReference type="InterPro" id="IPR050266">
    <property type="entry name" value="AB_hydrolase_sf"/>
</dbReference>
<dbReference type="EMBL" id="FNOI01000005">
    <property type="protein sequence ID" value="SDX25275.1"/>
    <property type="molecule type" value="Genomic_DNA"/>
</dbReference>
<dbReference type="Gene3D" id="3.40.50.1820">
    <property type="entry name" value="alpha/beta hydrolase"/>
    <property type="match status" value="1"/>
</dbReference>
<dbReference type="GO" id="GO:0016020">
    <property type="term" value="C:membrane"/>
    <property type="evidence" value="ECO:0007669"/>
    <property type="project" value="TreeGrafter"/>
</dbReference>
<dbReference type="InterPro" id="IPR000073">
    <property type="entry name" value="AB_hydrolase_1"/>
</dbReference>
<evidence type="ECO:0000313" key="3">
    <source>
        <dbReference type="EMBL" id="SDX25275.1"/>
    </source>
</evidence>
<feature type="domain" description="AB hydrolase-1" evidence="2">
    <location>
        <begin position="22"/>
        <end position="243"/>
    </location>
</feature>
<accession>A0A1H3A6S7</accession>
<dbReference type="InterPro" id="IPR026968">
    <property type="entry name" value="PcaD/CatD"/>
</dbReference>
<gene>
    <name evidence="3" type="ORF">SAMN04488001_2759</name>
</gene>
<sequence length="261" mass="28226">MKIDLGHITLNVQEDGDASGAPVVFSNSLGTSLELWDKVIPLLPQNLRLIRYDMRGHGASDVPPAPYSMGMLIRDAEALLDHLEIRDCVFVGLSVGGMIAQGLATKRLDQIRAMVLSNSAAKMGNPPMWKGRMDAVKAGGIESLADDITTRWFSRAFLKTPELDYWRDMLTGTPEQGYLGACAAIAGTDFYTTTAALTLPSLVIAGSEDGASPPDLIRETAELIKGSRFELIRRAGHLPCVEQPNVFAALLTEFLSDIGHT</sequence>
<dbReference type="RefSeq" id="WP_089947646.1">
    <property type="nucleotide sequence ID" value="NZ_FNOI01000005.1"/>
</dbReference>
<dbReference type="STRING" id="670155.SAMN04488001_2759"/>
<dbReference type="Proteomes" id="UP000199441">
    <property type="component" value="Unassembled WGS sequence"/>
</dbReference>
<evidence type="ECO:0000259" key="2">
    <source>
        <dbReference type="Pfam" id="PF00561"/>
    </source>
</evidence>